<accession>W5YLW2</accession>
<keyword evidence="1" id="KW-1133">Transmembrane helix</keyword>
<gene>
    <name evidence="2" type="ORF">AU14_05665</name>
</gene>
<proteinExistence type="predicted"/>
<keyword evidence="1" id="KW-0812">Transmembrane</keyword>
<organism evidence="2 3">
    <name type="scientific">Marinobacter similis</name>
    <dbReference type="NCBI Taxonomy" id="1420916"/>
    <lineage>
        <taxon>Bacteria</taxon>
        <taxon>Pseudomonadati</taxon>
        <taxon>Pseudomonadota</taxon>
        <taxon>Gammaproteobacteria</taxon>
        <taxon>Pseudomonadales</taxon>
        <taxon>Marinobacteraceae</taxon>
        <taxon>Marinobacter</taxon>
    </lineage>
</organism>
<name>W5YLW2_9GAMM</name>
<dbReference type="Proteomes" id="UP000061489">
    <property type="component" value="Chromosome"/>
</dbReference>
<dbReference type="EMBL" id="CP007151">
    <property type="protein sequence ID" value="AHI30030.1"/>
    <property type="molecule type" value="Genomic_DNA"/>
</dbReference>
<reference evidence="2 3" key="1">
    <citation type="journal article" date="2014" name="Genome Announc.">
        <title>Draft Genome Sequences of Marinobacter similis A3d10T and Marinobacter salarius R9SW1T.</title>
        <authorList>
            <person name="Ivanova E.P."/>
            <person name="Ng H.J."/>
            <person name="Webb H.K."/>
            <person name="Feng G."/>
            <person name="Oshima K."/>
            <person name="Hattori M."/>
            <person name="Ohkuma M."/>
            <person name="Sergeev A.F."/>
            <person name="Mikhailov V.V."/>
            <person name="Crawford R.J."/>
            <person name="Sawabe T."/>
        </authorList>
    </citation>
    <scope>NUCLEOTIDE SEQUENCE [LARGE SCALE GENOMIC DNA]</scope>
    <source>
        <strain evidence="2 3">A3d10</strain>
    </source>
</reference>
<feature type="transmembrane region" description="Helical" evidence="1">
    <location>
        <begin position="43"/>
        <end position="65"/>
    </location>
</feature>
<keyword evidence="1" id="KW-0472">Membrane</keyword>
<evidence type="ECO:0000256" key="1">
    <source>
        <dbReference type="SAM" id="Phobius"/>
    </source>
</evidence>
<dbReference type="HOGENOM" id="CLU_2807413_0_0_6"/>
<dbReference type="KEGG" id="msx:AU14_05665"/>
<evidence type="ECO:0000313" key="2">
    <source>
        <dbReference type="EMBL" id="AHI30030.1"/>
    </source>
</evidence>
<keyword evidence="3" id="KW-1185">Reference proteome</keyword>
<protein>
    <submittedName>
        <fullName evidence="2">Uncharacterized protein</fullName>
    </submittedName>
</protein>
<sequence length="67" mass="8204">MHVRCIGDRLFGQLQLRFRPGYWDWVWGWVWSRLRARRLGHHWLRLGQVLFQLILITALSPQPYFQA</sequence>
<evidence type="ECO:0000313" key="3">
    <source>
        <dbReference type="Proteomes" id="UP000061489"/>
    </source>
</evidence>
<dbReference type="STRING" id="1420916.AU14_05665"/>
<dbReference type="AlphaFoldDB" id="W5YLW2"/>